<evidence type="ECO:0000256" key="1">
    <source>
        <dbReference type="SAM" id="Coils"/>
    </source>
</evidence>
<evidence type="ECO:0000313" key="4">
    <source>
        <dbReference type="Proteomes" id="UP000000724"/>
    </source>
</evidence>
<feature type="compositionally biased region" description="Low complexity" evidence="2">
    <location>
        <begin position="87"/>
        <end position="96"/>
    </location>
</feature>
<sequence length="551" mass="61647">MESSAGPIFDEAQYRTDVLHLPSPESEAAQAQQLAEEAEQLGLKVPEIEVSAPLAASIASGMVDLSSPVLSSGSSTDRNSMCGSLTPSHEPSSPVPSVLDQIVSSLSDVTLSSDHIKAGSTRSLASLSTRPTSFCSSEGKPGLIGHGYNDAFEARSHRHSILSIASADKKEKRRSSLKSAIGRIHFRKKRTSSAIVLPSDGRIAVSTSDKGVEHVFFEPTQGPDNAAHEDVPLHASDEVSLPRLEIPRFSKEELQRSLDDPELSELHERHQMERNRHLAFHDAALSTLRRRHQTAVSEHQSDNQRQEDERREKVRVTRFYSLVQNIQAIVQIEERQLAVEIEQQREFDRAKMNSRTRIKHMEGYLRNASPPPSPAGTPTKAERSGRSSESFSESGSTPPARVLTRQHMEQLEQQYHSHKSMDQLHDARIKVLRDRQELKLQEATARMEKELDEMRNRHIQDVAALKAEHQREESSLVQALETKKTTLQRRWYLEEAILRRHLEVRHGQSYGPLPLVTFNTSTTPVGMAEHSPLETSSTPDTIHPSQDCVPL</sequence>
<feature type="compositionally biased region" description="Low complexity" evidence="2">
    <location>
        <begin position="387"/>
        <end position="396"/>
    </location>
</feature>
<protein>
    <submittedName>
        <fullName evidence="3">Pc20g02150 protein</fullName>
    </submittedName>
</protein>
<keyword evidence="1" id="KW-0175">Coiled coil</keyword>
<evidence type="ECO:0000256" key="2">
    <source>
        <dbReference type="SAM" id="MobiDB-lite"/>
    </source>
</evidence>
<dbReference type="OrthoDB" id="9977870at2759"/>
<evidence type="ECO:0000313" key="3">
    <source>
        <dbReference type="EMBL" id="CAP85544.1"/>
    </source>
</evidence>
<gene>
    <name evidence="3" type="ORF">Pc20g02150</name>
    <name evidence="3" type="ORF">PCH_Pc20g02150</name>
</gene>
<dbReference type="HOGENOM" id="CLU_507247_0_0_1"/>
<feature type="compositionally biased region" description="Polar residues" evidence="2">
    <location>
        <begin position="76"/>
        <end position="86"/>
    </location>
</feature>
<dbReference type="Proteomes" id="UP000000724">
    <property type="component" value="Contig Pc00c20"/>
</dbReference>
<dbReference type="eggNOG" id="ENOG502SNAC">
    <property type="taxonomic scope" value="Eukaryota"/>
</dbReference>
<name>B6HEA4_PENRW</name>
<accession>B6HEA4</accession>
<feature type="region of interest" description="Disordered" evidence="2">
    <location>
        <begin position="67"/>
        <end position="96"/>
    </location>
</feature>
<organism evidence="3 4">
    <name type="scientific">Penicillium rubens (strain ATCC 28089 / DSM 1075 / NRRL 1951 / Wisconsin 54-1255)</name>
    <name type="common">Penicillium chrysogenum</name>
    <dbReference type="NCBI Taxonomy" id="500485"/>
    <lineage>
        <taxon>Eukaryota</taxon>
        <taxon>Fungi</taxon>
        <taxon>Dikarya</taxon>
        <taxon>Ascomycota</taxon>
        <taxon>Pezizomycotina</taxon>
        <taxon>Eurotiomycetes</taxon>
        <taxon>Eurotiomycetidae</taxon>
        <taxon>Eurotiales</taxon>
        <taxon>Aspergillaceae</taxon>
        <taxon>Penicillium</taxon>
        <taxon>Penicillium chrysogenum species complex</taxon>
    </lineage>
</organism>
<dbReference type="AlphaFoldDB" id="B6HEA4"/>
<dbReference type="OMA" id="HYETRDS"/>
<feature type="region of interest" description="Disordered" evidence="2">
    <location>
        <begin position="527"/>
        <end position="551"/>
    </location>
</feature>
<dbReference type="BioCyc" id="PCHR:PC20G02150-MONOMER"/>
<proteinExistence type="predicted"/>
<feature type="region of interest" description="Disordered" evidence="2">
    <location>
        <begin position="289"/>
        <end position="311"/>
    </location>
</feature>
<dbReference type="EMBL" id="AM920435">
    <property type="protein sequence ID" value="CAP85544.1"/>
    <property type="molecule type" value="Genomic_DNA"/>
</dbReference>
<keyword evidence="4" id="KW-1185">Reference proteome</keyword>
<feature type="compositionally biased region" description="Polar residues" evidence="2">
    <location>
        <begin position="533"/>
        <end position="544"/>
    </location>
</feature>
<feature type="coiled-coil region" evidence="1">
    <location>
        <begin position="433"/>
        <end position="482"/>
    </location>
</feature>
<feature type="region of interest" description="Disordered" evidence="2">
    <location>
        <begin position="362"/>
        <end position="400"/>
    </location>
</feature>
<dbReference type="VEuPathDB" id="FungiDB:PCH_Pc20g02150"/>
<reference evidence="3 4" key="1">
    <citation type="journal article" date="2008" name="Nat. Biotechnol.">
        <title>Genome sequencing and analysis of the filamentous fungus Penicillium chrysogenum.</title>
        <authorList>
            <person name="van den Berg M.A."/>
            <person name="Albang R."/>
            <person name="Albermann K."/>
            <person name="Badger J.H."/>
            <person name="Daran J.-M."/>
            <person name="Driessen A.J.M."/>
            <person name="Garcia-Estrada C."/>
            <person name="Fedorova N.D."/>
            <person name="Harris D.M."/>
            <person name="Heijne W.H.M."/>
            <person name="Joardar V.S."/>
            <person name="Kiel J.A.K.W."/>
            <person name="Kovalchuk A."/>
            <person name="Martin J.F."/>
            <person name="Nierman W.C."/>
            <person name="Nijland J.G."/>
            <person name="Pronk J.T."/>
            <person name="Roubos J.A."/>
            <person name="van der Klei I.J."/>
            <person name="van Peij N.N.M.E."/>
            <person name="Veenhuis M."/>
            <person name="von Doehren H."/>
            <person name="Wagner C."/>
            <person name="Wortman J.R."/>
            <person name="Bovenberg R.A.L."/>
        </authorList>
    </citation>
    <scope>NUCLEOTIDE SEQUENCE [LARGE SCALE GENOMIC DNA]</scope>
    <source>
        <strain evidence="4">ATCC 28089 / DSM 1075 / NRRL 1951 / Wisconsin 54-1255</strain>
    </source>
</reference>
<feature type="compositionally biased region" description="Basic and acidic residues" evidence="2">
    <location>
        <begin position="299"/>
        <end position="311"/>
    </location>
</feature>